<dbReference type="SUPFAM" id="SSF46955">
    <property type="entry name" value="Putative DNA-binding domain"/>
    <property type="match status" value="1"/>
</dbReference>
<dbReference type="InterPro" id="IPR009061">
    <property type="entry name" value="DNA-bd_dom_put_sf"/>
</dbReference>
<dbReference type="PANTHER" id="PTHR34585:SF22">
    <property type="entry name" value="HELIX-TURN-HELIX DOMAIN-CONTAINING PROTEIN"/>
    <property type="match status" value="1"/>
</dbReference>
<gene>
    <name evidence="2" type="ORF">GTK07_17735</name>
</gene>
<comment type="caution">
    <text evidence="2">The sequence shown here is derived from an EMBL/GenBank/DDBJ whole genome shotgun (WGS) entry which is preliminary data.</text>
</comment>
<reference evidence="2 3" key="1">
    <citation type="submission" date="2020-01" db="EMBL/GenBank/DDBJ databases">
        <title>Muricauda sediminis sp.nov. 40Bstr401.</title>
        <authorList>
            <person name="Xue Z."/>
            <person name="Zhu S."/>
            <person name="Ren N."/>
            <person name="Chen T."/>
            <person name="Chen X."/>
            <person name="Chen J."/>
            <person name="Yang J."/>
        </authorList>
    </citation>
    <scope>NUCLEOTIDE SEQUENCE [LARGE SCALE GENOMIC DNA]</scope>
    <source>
        <strain evidence="2 3">40Bstr401</strain>
    </source>
</reference>
<feature type="domain" description="Helix-turn-helix" evidence="1">
    <location>
        <begin position="37"/>
        <end position="86"/>
    </location>
</feature>
<dbReference type="InterPro" id="IPR041657">
    <property type="entry name" value="HTH_17"/>
</dbReference>
<dbReference type="Proteomes" id="UP000468707">
    <property type="component" value="Unassembled WGS sequence"/>
</dbReference>
<dbReference type="RefSeq" id="WP_036379020.1">
    <property type="nucleotide sequence ID" value="NZ_JAAAMI010000013.1"/>
</dbReference>
<evidence type="ECO:0000259" key="1">
    <source>
        <dbReference type="Pfam" id="PF12728"/>
    </source>
</evidence>
<keyword evidence="3" id="KW-1185">Reference proteome</keyword>
<organism evidence="2 3">
    <name type="scientific">Flagellimonas sediminis</name>
    <dbReference type="NCBI Taxonomy" id="2696468"/>
    <lineage>
        <taxon>Bacteria</taxon>
        <taxon>Pseudomonadati</taxon>
        <taxon>Bacteroidota</taxon>
        <taxon>Flavobacteriia</taxon>
        <taxon>Flavobacteriales</taxon>
        <taxon>Flavobacteriaceae</taxon>
        <taxon>Flagellimonas</taxon>
    </lineage>
</organism>
<dbReference type="PANTHER" id="PTHR34585">
    <property type="match status" value="1"/>
</dbReference>
<dbReference type="AlphaFoldDB" id="A0A6I5KZB9"/>
<accession>A0A6I5KZB9</accession>
<protein>
    <submittedName>
        <fullName evidence="2">Helix-turn-helix domain-containing protein</fullName>
    </submittedName>
</protein>
<name>A0A6I5KZB9_9FLAO</name>
<dbReference type="EMBL" id="JAAAMI010000013">
    <property type="protein sequence ID" value="NDV45169.1"/>
    <property type="molecule type" value="Genomic_DNA"/>
</dbReference>
<evidence type="ECO:0000313" key="3">
    <source>
        <dbReference type="Proteomes" id="UP000468707"/>
    </source>
</evidence>
<sequence>MGATIITTEDLREFKIELLEDIKDLLQNEKGQRNKKWLKSNEVRDLLGISPGTLQNLRINGTLPYTKIGGVLYYEYHEIMEVLEQNKVHNRI</sequence>
<dbReference type="Pfam" id="PF12728">
    <property type="entry name" value="HTH_17"/>
    <property type="match status" value="1"/>
</dbReference>
<proteinExistence type="predicted"/>
<evidence type="ECO:0000313" key="2">
    <source>
        <dbReference type="EMBL" id="NDV45169.1"/>
    </source>
</evidence>